<evidence type="ECO:0000256" key="1">
    <source>
        <dbReference type="SAM" id="Phobius"/>
    </source>
</evidence>
<dbReference type="AlphaFoldDB" id="A0A7W2HHW4"/>
<name>A0A7W2HHW4_9ACTN</name>
<feature type="transmembrane region" description="Helical" evidence="1">
    <location>
        <begin position="65"/>
        <end position="89"/>
    </location>
</feature>
<dbReference type="Proteomes" id="UP000586976">
    <property type="component" value="Unassembled WGS sequence"/>
</dbReference>
<accession>A0A7W2HHW4</accession>
<gene>
    <name evidence="2" type="ORF">H1V43_24320</name>
</gene>
<keyword evidence="1" id="KW-0472">Membrane</keyword>
<evidence type="ECO:0000313" key="2">
    <source>
        <dbReference type="EMBL" id="MBA4864422.1"/>
    </source>
</evidence>
<dbReference type="RefSeq" id="WP_181866054.1">
    <property type="nucleotide sequence ID" value="NZ_JACEQY010000029.1"/>
</dbReference>
<comment type="caution">
    <text evidence="2">The sequence shown here is derived from an EMBL/GenBank/DDBJ whole genome shotgun (WGS) entry which is preliminary data.</text>
</comment>
<keyword evidence="1" id="KW-0812">Transmembrane</keyword>
<protein>
    <submittedName>
        <fullName evidence="2">Uncharacterized protein</fullName>
    </submittedName>
</protein>
<evidence type="ECO:0000313" key="3">
    <source>
        <dbReference type="Proteomes" id="UP000586976"/>
    </source>
</evidence>
<reference evidence="2 3" key="1">
    <citation type="submission" date="2020-07" db="EMBL/GenBank/DDBJ databases">
        <title>Streptomyces isolated from Indian soil.</title>
        <authorList>
            <person name="Mandal S."/>
            <person name="Maiti P.K."/>
        </authorList>
    </citation>
    <scope>NUCLEOTIDE SEQUENCE [LARGE SCALE GENOMIC DNA]</scope>
    <source>
        <strain evidence="2 3">PSKA54</strain>
    </source>
</reference>
<proteinExistence type="predicted"/>
<organism evidence="2 3">
    <name type="scientific">Streptomyces himalayensis subsp. aureolus</name>
    <dbReference type="NCBI Taxonomy" id="2758039"/>
    <lineage>
        <taxon>Bacteria</taxon>
        <taxon>Bacillati</taxon>
        <taxon>Actinomycetota</taxon>
        <taxon>Actinomycetes</taxon>
        <taxon>Kitasatosporales</taxon>
        <taxon>Streptomycetaceae</taxon>
        <taxon>Streptomyces</taxon>
        <taxon>Streptomyces himalayensis</taxon>
    </lineage>
</organism>
<keyword evidence="1" id="KW-1133">Transmembrane helix</keyword>
<dbReference type="EMBL" id="JACEQY010000029">
    <property type="protein sequence ID" value="MBA4864422.1"/>
    <property type="molecule type" value="Genomic_DNA"/>
</dbReference>
<keyword evidence="3" id="KW-1185">Reference proteome</keyword>
<sequence length="98" mass="10826">MDWIAAAVRRNRRSLLLIALGSLCLLLHGVVFAQLDTSVPMSSFEDPLNIDFSQLQEQTDTWTRIMGVSTLLPMLGQALLIAGLLGWVLKQSQSGDRD</sequence>